<reference evidence="1 2" key="1">
    <citation type="submission" date="2015-04" db="EMBL/GenBank/DDBJ databases">
        <title>Comparative genomics of rhizobia nodulating Arachis hypogaea in China.</title>
        <authorList>
            <person name="Li Y."/>
        </authorList>
    </citation>
    <scope>NUCLEOTIDE SEQUENCE [LARGE SCALE GENOMIC DNA]</scope>
    <source>
        <strain evidence="1 2">CCBAU 51787</strain>
    </source>
</reference>
<dbReference type="InterPro" id="IPR038713">
    <property type="entry name" value="Terminase_Gp1_N_sf"/>
</dbReference>
<organism evidence="1 2">
    <name type="scientific">Bradyrhizobium zhanjiangense</name>
    <dbReference type="NCBI Taxonomy" id="1325107"/>
    <lineage>
        <taxon>Bacteria</taxon>
        <taxon>Pseudomonadati</taxon>
        <taxon>Pseudomonadota</taxon>
        <taxon>Alphaproteobacteria</taxon>
        <taxon>Hyphomicrobiales</taxon>
        <taxon>Nitrobacteraceae</taxon>
        <taxon>Bradyrhizobium</taxon>
    </lineage>
</organism>
<proteinExistence type="predicted"/>
<protein>
    <recommendedName>
        <fullName evidence="3">Terminase small subunit</fullName>
    </recommendedName>
</protein>
<evidence type="ECO:0000313" key="2">
    <source>
        <dbReference type="Proteomes" id="UP000290565"/>
    </source>
</evidence>
<dbReference type="AlphaFoldDB" id="A0A4Q0S757"/>
<sequence length="206" mass="22081">MGKLRNPKREMFAVEVAAMTPVDRAYLAAGYRSKPKWARPNGSKLAAVPEVAARISELRREFTASCALSVEYLQRQLLPAAEANVADFLSDDGKVKALSALPREQTAAIAAVKFHENGAISELKLIPKEAAVNTLLRSVGAIVEQHAHAHAHGFVGPEGLADRLNAARERMALGLATLSHEDQVVLANTLEAITDETTDAPPSDAK</sequence>
<name>A0A4Q0S757_9BRAD</name>
<accession>A0A4Q0S757</accession>
<dbReference type="Gene3D" id="1.10.10.1400">
    <property type="entry name" value="Terminase, small subunit, N-terminal DNA-binding domain, HTH motif"/>
    <property type="match status" value="1"/>
</dbReference>
<gene>
    <name evidence="1" type="ORF">XH94_32555</name>
</gene>
<dbReference type="InterPro" id="IPR005335">
    <property type="entry name" value="Terminase_ssu"/>
</dbReference>
<evidence type="ECO:0008006" key="3">
    <source>
        <dbReference type="Google" id="ProtNLM"/>
    </source>
</evidence>
<dbReference type="RefSeq" id="WP_164939752.1">
    <property type="nucleotide sequence ID" value="NZ_LBJM01000089.1"/>
</dbReference>
<dbReference type="EMBL" id="LBJM01000089">
    <property type="protein sequence ID" value="RXH31998.1"/>
    <property type="molecule type" value="Genomic_DNA"/>
</dbReference>
<dbReference type="Pfam" id="PF03592">
    <property type="entry name" value="Terminase_2"/>
    <property type="match status" value="1"/>
</dbReference>
<comment type="caution">
    <text evidence="1">The sequence shown here is derived from an EMBL/GenBank/DDBJ whole genome shotgun (WGS) entry which is preliminary data.</text>
</comment>
<dbReference type="GO" id="GO:0051276">
    <property type="term" value="P:chromosome organization"/>
    <property type="evidence" value="ECO:0007669"/>
    <property type="project" value="InterPro"/>
</dbReference>
<dbReference type="Proteomes" id="UP000290565">
    <property type="component" value="Unassembled WGS sequence"/>
</dbReference>
<evidence type="ECO:0000313" key="1">
    <source>
        <dbReference type="EMBL" id="RXH31998.1"/>
    </source>
</evidence>